<dbReference type="EMBL" id="LR796510">
    <property type="protein sequence ID" value="CAB4149035.1"/>
    <property type="molecule type" value="Genomic_DNA"/>
</dbReference>
<sequence length="44" mass="4457">MADCQKCGIVFYDETAPASTICGECRGDAADTAADLAEAEATGN</sequence>
<evidence type="ECO:0000313" key="1">
    <source>
        <dbReference type="EMBL" id="CAB4149035.1"/>
    </source>
</evidence>
<reference evidence="1" key="1">
    <citation type="submission" date="2020-04" db="EMBL/GenBank/DDBJ databases">
        <authorList>
            <person name="Chiriac C."/>
            <person name="Salcher M."/>
            <person name="Ghai R."/>
            <person name="Kavagutti S V."/>
        </authorList>
    </citation>
    <scope>NUCLEOTIDE SEQUENCE</scope>
</reference>
<evidence type="ECO:0000313" key="2">
    <source>
        <dbReference type="EMBL" id="CAB4190740.1"/>
    </source>
</evidence>
<accession>A0A6J5MPE9</accession>
<dbReference type="EMBL" id="LR797158">
    <property type="protein sequence ID" value="CAB4190740.1"/>
    <property type="molecule type" value="Genomic_DNA"/>
</dbReference>
<protein>
    <submittedName>
        <fullName evidence="1">Uncharacterized protein</fullName>
    </submittedName>
</protein>
<proteinExistence type="predicted"/>
<evidence type="ECO:0000313" key="3">
    <source>
        <dbReference type="EMBL" id="CAB4194468.1"/>
    </source>
</evidence>
<gene>
    <name evidence="2" type="ORF">UFOVP1191_102</name>
    <name evidence="3" type="ORF">UFOVP1252_76</name>
    <name evidence="1" type="ORF">UFOVP529_44</name>
</gene>
<organism evidence="1">
    <name type="scientific">uncultured Caudovirales phage</name>
    <dbReference type="NCBI Taxonomy" id="2100421"/>
    <lineage>
        <taxon>Viruses</taxon>
        <taxon>Duplodnaviria</taxon>
        <taxon>Heunggongvirae</taxon>
        <taxon>Uroviricota</taxon>
        <taxon>Caudoviricetes</taxon>
        <taxon>Peduoviridae</taxon>
        <taxon>Maltschvirus</taxon>
        <taxon>Maltschvirus maltsch</taxon>
    </lineage>
</organism>
<name>A0A6J5MPE9_9CAUD</name>
<dbReference type="EMBL" id="LR797211">
    <property type="protein sequence ID" value="CAB4194468.1"/>
    <property type="molecule type" value="Genomic_DNA"/>
</dbReference>